<protein>
    <recommendedName>
        <fullName evidence="3">DUF2946 domain-containing protein</fullName>
    </recommendedName>
</protein>
<dbReference type="OrthoDB" id="7873131at2"/>
<dbReference type="EMBL" id="FZQB01000007">
    <property type="protein sequence ID" value="SNT74402.1"/>
    <property type="molecule type" value="Genomic_DNA"/>
</dbReference>
<accession>A0A239PWU3</accession>
<name>A0A239PWU3_9RHOB</name>
<gene>
    <name evidence="1" type="ORF">SAMN05444959_107118</name>
</gene>
<dbReference type="AlphaFoldDB" id="A0A239PWU3"/>
<reference evidence="1" key="1">
    <citation type="submission" date="2017-07" db="EMBL/GenBank/DDBJ databases">
        <authorList>
            <person name="Sun Z.S."/>
            <person name="Albrecht U."/>
            <person name="Echele G."/>
            <person name="Lee C.C."/>
        </authorList>
    </citation>
    <scope>NUCLEOTIDE SEQUENCE [LARGE SCALE GENOMIC DNA]</scope>
    <source>
        <strain evidence="1">DSM 14827</strain>
    </source>
</reference>
<keyword evidence="2" id="KW-1185">Reference proteome</keyword>
<dbReference type="Proteomes" id="UP000198307">
    <property type="component" value="Unassembled WGS sequence"/>
</dbReference>
<evidence type="ECO:0000313" key="2">
    <source>
        <dbReference type="Proteomes" id="UP000198307"/>
    </source>
</evidence>
<organism evidence="1 2">
    <name type="scientific">Paracoccus seriniphilus</name>
    <dbReference type="NCBI Taxonomy" id="184748"/>
    <lineage>
        <taxon>Bacteria</taxon>
        <taxon>Pseudomonadati</taxon>
        <taxon>Pseudomonadota</taxon>
        <taxon>Alphaproteobacteria</taxon>
        <taxon>Rhodobacterales</taxon>
        <taxon>Paracoccaceae</taxon>
        <taxon>Paracoccus</taxon>
    </lineage>
</organism>
<dbReference type="RefSeq" id="WP_089344531.1">
    <property type="nucleotide sequence ID" value="NZ_CP067129.1"/>
</dbReference>
<evidence type="ECO:0008006" key="3">
    <source>
        <dbReference type="Google" id="ProtNLM"/>
    </source>
</evidence>
<sequence length="119" mass="12832">MSRRIVQITLIVGVMLGLLLPKTSAALSDLGLIGSRTVVICTGTGLKEITLTDNGQPAPQSEAHHEAPCLLVHALDRWVQPETPVWIALAGALQPARQGHLWHETRIAATHFARAPPRV</sequence>
<proteinExistence type="predicted"/>
<evidence type="ECO:0000313" key="1">
    <source>
        <dbReference type="EMBL" id="SNT74402.1"/>
    </source>
</evidence>